<dbReference type="PANTHER" id="PTHR28632">
    <property type="entry name" value="TRANSLATION MACHINERY-ASSOCIATED PROTEIN 7"/>
    <property type="match status" value="1"/>
</dbReference>
<evidence type="ECO:0000256" key="1">
    <source>
        <dbReference type="SAM" id="MobiDB-lite"/>
    </source>
</evidence>
<evidence type="ECO:0000313" key="3">
    <source>
        <dbReference type="Proteomes" id="UP001186944"/>
    </source>
</evidence>
<protein>
    <submittedName>
        <fullName evidence="2">Uncharacterized protein</fullName>
    </submittedName>
</protein>
<feature type="region of interest" description="Disordered" evidence="1">
    <location>
        <begin position="180"/>
        <end position="232"/>
    </location>
</feature>
<feature type="region of interest" description="Disordered" evidence="1">
    <location>
        <begin position="1"/>
        <end position="95"/>
    </location>
</feature>
<sequence length="232" mass="26294">MGGGGRRQLERGRRERLGGGRRERDRGGKERSGKKKPLKQPKKGPKDLDDDEMEFKQKQKEQQKALAEMKAKAAGKGPLRHHNPTPHSYHSEVEHNCEVSTAKSIPDKERETFLSYGIFNMVAGKRTAELLQKQHKHDHRNSQPDISHSIADLLHIGHAHHGDSESPKPQRYTYAKTVDIPSSVIHRHRKKSRTEENGVDVTSSKESSPEIAQARLGCHSKHLHHKHKKTTS</sequence>
<feature type="compositionally biased region" description="Basic residues" evidence="1">
    <location>
        <begin position="32"/>
        <end position="43"/>
    </location>
</feature>
<dbReference type="EMBL" id="VSWD01000005">
    <property type="protein sequence ID" value="KAK3104162.1"/>
    <property type="molecule type" value="Genomic_DNA"/>
</dbReference>
<dbReference type="AlphaFoldDB" id="A0AA89CBP7"/>
<feature type="compositionally biased region" description="Basic and acidic residues" evidence="1">
    <location>
        <begin position="7"/>
        <end position="31"/>
    </location>
</feature>
<gene>
    <name evidence="2" type="ORF">FSP39_024950</name>
</gene>
<evidence type="ECO:0000313" key="2">
    <source>
        <dbReference type="EMBL" id="KAK3104162.1"/>
    </source>
</evidence>
<name>A0AA89CBP7_PINIB</name>
<feature type="compositionally biased region" description="Basic residues" evidence="1">
    <location>
        <begin position="218"/>
        <end position="232"/>
    </location>
</feature>
<organism evidence="2 3">
    <name type="scientific">Pinctada imbricata</name>
    <name type="common">Atlantic pearl-oyster</name>
    <name type="synonym">Pinctada martensii</name>
    <dbReference type="NCBI Taxonomy" id="66713"/>
    <lineage>
        <taxon>Eukaryota</taxon>
        <taxon>Metazoa</taxon>
        <taxon>Spiralia</taxon>
        <taxon>Lophotrochozoa</taxon>
        <taxon>Mollusca</taxon>
        <taxon>Bivalvia</taxon>
        <taxon>Autobranchia</taxon>
        <taxon>Pteriomorphia</taxon>
        <taxon>Pterioida</taxon>
        <taxon>Pterioidea</taxon>
        <taxon>Pteriidae</taxon>
        <taxon>Pinctada</taxon>
    </lineage>
</organism>
<keyword evidence="3" id="KW-1185">Reference proteome</keyword>
<dbReference type="InterPro" id="IPR015157">
    <property type="entry name" value="TMA7"/>
</dbReference>
<dbReference type="Pfam" id="PF09072">
    <property type="entry name" value="TMA7"/>
    <property type="match status" value="1"/>
</dbReference>
<proteinExistence type="predicted"/>
<comment type="caution">
    <text evidence="2">The sequence shown here is derived from an EMBL/GenBank/DDBJ whole genome shotgun (WGS) entry which is preliminary data.</text>
</comment>
<feature type="compositionally biased region" description="Basic and acidic residues" evidence="1">
    <location>
        <begin position="54"/>
        <end position="71"/>
    </location>
</feature>
<reference evidence="2" key="1">
    <citation type="submission" date="2019-08" db="EMBL/GenBank/DDBJ databases">
        <title>The improved chromosome-level genome for the pearl oyster Pinctada fucata martensii using PacBio sequencing and Hi-C.</title>
        <authorList>
            <person name="Zheng Z."/>
        </authorList>
    </citation>
    <scope>NUCLEOTIDE SEQUENCE</scope>
    <source>
        <strain evidence="2">ZZ-2019</strain>
        <tissue evidence="2">Adductor muscle</tissue>
    </source>
</reference>
<dbReference type="Proteomes" id="UP001186944">
    <property type="component" value="Unassembled WGS sequence"/>
</dbReference>
<accession>A0AA89CBP7</accession>